<proteinExistence type="predicted"/>
<dbReference type="PROSITE" id="PS51782">
    <property type="entry name" value="LYSM"/>
    <property type="match status" value="1"/>
</dbReference>
<feature type="domain" description="LysM" evidence="3">
    <location>
        <begin position="28"/>
        <end position="76"/>
    </location>
</feature>
<dbReference type="CDD" id="cd00118">
    <property type="entry name" value="LysM"/>
    <property type="match status" value="1"/>
</dbReference>
<dbReference type="PANTHER" id="PTHR34997:SF1">
    <property type="entry name" value="PEPTIDOGLYCAN-BINDING LYSIN DOMAIN"/>
    <property type="match status" value="1"/>
</dbReference>
<evidence type="ECO:0000313" key="5">
    <source>
        <dbReference type="Proteomes" id="UP000192596"/>
    </source>
</evidence>
<evidence type="ECO:0000256" key="1">
    <source>
        <dbReference type="ARBA" id="ARBA00022669"/>
    </source>
</evidence>
<dbReference type="InterPro" id="IPR052210">
    <property type="entry name" value="LysM1-like"/>
</dbReference>
<organism evidence="4 5">
    <name type="scientific">Cryoendolithus antarcticus</name>
    <dbReference type="NCBI Taxonomy" id="1507870"/>
    <lineage>
        <taxon>Eukaryota</taxon>
        <taxon>Fungi</taxon>
        <taxon>Dikarya</taxon>
        <taxon>Ascomycota</taxon>
        <taxon>Pezizomycotina</taxon>
        <taxon>Dothideomycetes</taxon>
        <taxon>Dothideomycetidae</taxon>
        <taxon>Cladosporiales</taxon>
        <taxon>Cladosporiaceae</taxon>
        <taxon>Cryoendolithus</taxon>
    </lineage>
</organism>
<reference evidence="5" key="1">
    <citation type="submission" date="2017-03" db="EMBL/GenBank/DDBJ databases">
        <title>Genomes of endolithic fungi from Antarctica.</title>
        <authorList>
            <person name="Coleine C."/>
            <person name="Masonjones S."/>
            <person name="Stajich J.E."/>
        </authorList>
    </citation>
    <scope>NUCLEOTIDE SEQUENCE [LARGE SCALE GENOMIC DNA]</scope>
    <source>
        <strain evidence="5">CCFEE 5527</strain>
    </source>
</reference>
<dbReference type="EMBL" id="NAJO01000003">
    <property type="protein sequence ID" value="OQO13611.1"/>
    <property type="molecule type" value="Genomic_DNA"/>
</dbReference>
<evidence type="ECO:0000313" key="4">
    <source>
        <dbReference type="EMBL" id="OQO13611.1"/>
    </source>
</evidence>
<dbReference type="STRING" id="1507870.A0A1V8TQS7"/>
<dbReference type="InterPro" id="IPR018392">
    <property type="entry name" value="LysM"/>
</dbReference>
<dbReference type="InterPro" id="IPR036779">
    <property type="entry name" value="LysM_dom_sf"/>
</dbReference>
<dbReference type="PANTHER" id="PTHR34997">
    <property type="entry name" value="AM15"/>
    <property type="match status" value="1"/>
</dbReference>
<dbReference type="InParanoid" id="A0A1V8TQS7"/>
<dbReference type="GO" id="GO:0008061">
    <property type="term" value="F:chitin binding"/>
    <property type="evidence" value="ECO:0007669"/>
    <property type="project" value="UniProtKB-KW"/>
</dbReference>
<dbReference type="AlphaFoldDB" id="A0A1V8TQS7"/>
<name>A0A1V8TQS7_9PEZI</name>
<evidence type="ECO:0000256" key="2">
    <source>
        <dbReference type="ARBA" id="ARBA00023026"/>
    </source>
</evidence>
<gene>
    <name evidence="4" type="ORF">B0A48_01840</name>
</gene>
<dbReference type="Gene3D" id="3.10.350.10">
    <property type="entry name" value="LysM domain"/>
    <property type="match status" value="2"/>
</dbReference>
<keyword evidence="2" id="KW-0843">Virulence</keyword>
<keyword evidence="1" id="KW-0147">Chitin-binding</keyword>
<dbReference type="SUPFAM" id="SSF54106">
    <property type="entry name" value="LysM domain"/>
    <property type="match status" value="1"/>
</dbReference>
<sequence length="122" mass="13414">MSSYWLPIHITSCQYSAGANLCMPHTCDIYTVKANDTCYGISQAYDIAFTNSQLISWNIDINRGCDNLELLVDNQISPIPTNVVDGTNTKCGKYYEVRGGDTCAGITNNLGIALSDFIFSIR</sequence>
<dbReference type="Proteomes" id="UP000192596">
    <property type="component" value="Unassembled WGS sequence"/>
</dbReference>
<protein>
    <recommendedName>
        <fullName evidence="3">LysM domain-containing protein</fullName>
    </recommendedName>
</protein>
<accession>A0A1V8TQS7</accession>
<evidence type="ECO:0000259" key="3">
    <source>
        <dbReference type="PROSITE" id="PS51782"/>
    </source>
</evidence>
<dbReference type="Pfam" id="PF01476">
    <property type="entry name" value="LysM"/>
    <property type="match status" value="1"/>
</dbReference>
<comment type="caution">
    <text evidence="4">The sequence shown here is derived from an EMBL/GenBank/DDBJ whole genome shotgun (WGS) entry which is preliminary data.</text>
</comment>
<dbReference type="OrthoDB" id="5985073at2759"/>
<keyword evidence="5" id="KW-1185">Reference proteome</keyword>